<dbReference type="InterPro" id="IPR029063">
    <property type="entry name" value="SAM-dependent_MTases_sf"/>
</dbReference>
<dbReference type="Proteomes" id="UP001500839">
    <property type="component" value="Unassembled WGS sequence"/>
</dbReference>
<dbReference type="HAMAP" id="MF_00198">
    <property type="entry name" value="Spermidine_synth"/>
    <property type="match status" value="1"/>
</dbReference>
<evidence type="ECO:0000256" key="6">
    <source>
        <dbReference type="SAM" id="MobiDB-lite"/>
    </source>
</evidence>
<organism evidence="8 9">
    <name type="scientific">Tomitella cavernea</name>
    <dbReference type="NCBI Taxonomy" id="1387982"/>
    <lineage>
        <taxon>Bacteria</taxon>
        <taxon>Bacillati</taxon>
        <taxon>Actinomycetota</taxon>
        <taxon>Actinomycetes</taxon>
        <taxon>Mycobacteriales</taxon>
        <taxon>Tomitella</taxon>
    </lineage>
</organism>
<dbReference type="SUPFAM" id="SSF103473">
    <property type="entry name" value="MFS general substrate transporter"/>
    <property type="match status" value="1"/>
</dbReference>
<comment type="function">
    <text evidence="4">Catalyzes the irreversible transfer of a propylamine group from the amino donor S-adenosylmethioninamine (decarboxy-AdoMet) to putrescine (1,4-diaminobutane) to yield spermidine.</text>
</comment>
<dbReference type="InterPro" id="IPR030373">
    <property type="entry name" value="PABS_CS"/>
</dbReference>
<keyword evidence="4" id="KW-1133">Transmembrane helix</keyword>
<dbReference type="InterPro" id="IPR030374">
    <property type="entry name" value="PABS"/>
</dbReference>
<evidence type="ECO:0000256" key="3">
    <source>
        <dbReference type="ARBA" id="ARBA00023115"/>
    </source>
</evidence>
<evidence type="ECO:0000256" key="4">
    <source>
        <dbReference type="HAMAP-Rule" id="MF_00198"/>
    </source>
</evidence>
<dbReference type="Pfam" id="PF01564">
    <property type="entry name" value="Spermine_synth"/>
    <property type="match status" value="1"/>
</dbReference>
<dbReference type="Gene3D" id="3.40.50.150">
    <property type="entry name" value="Vaccinia Virus protein VP39"/>
    <property type="match status" value="1"/>
</dbReference>
<dbReference type="PROSITE" id="PS51006">
    <property type="entry name" value="PABS_2"/>
    <property type="match status" value="1"/>
</dbReference>
<accession>A0ABP9CNT6</accession>
<keyword evidence="9" id="KW-1185">Reference proteome</keyword>
<evidence type="ECO:0000313" key="8">
    <source>
        <dbReference type="EMBL" id="GAA4813311.1"/>
    </source>
</evidence>
<comment type="subcellular location">
    <subcellularLocation>
        <location evidence="4">Cell membrane</location>
        <topology evidence="4">Multi-pass membrane protein</topology>
    </subcellularLocation>
</comment>
<feature type="active site" description="Proton acceptor" evidence="4 5">
    <location>
        <position position="403"/>
    </location>
</feature>
<sequence length="540" mass="57474">MSTTTDAANGDSPAPGHPADDDEGAGPPFVLQRRWRALLLASVAACAACGLIYELALLTLSTSLAGGGIVATSLIVAGYVAALGAGALLVKPLLHRAAITFVTVETLLALVGGLSATALYLTFAYFDSSLWVLVFATALIGSLVGAEVPLLMTLLQQGRTAEATDSGRILANLNAADYLGALLGGLAWPFILLPALGMIRGAAVTGMVNLVAAAVLALFLLRHLLSRRALMLSLLLLAAAAAVLITLLVGSRHIETTARQALYADPIIAYERSDYQEIVVTQRGNDTRLYLDGGLQFSTRDEYRYTESLVYPALQADTRSVLILGGGDGLAARELLRVPSVEHIVQVELDPEVLELARTTLSGINDDSLADPRVQVIVDDAMSWLRQDHPAIPDDGFDAVLIDLPDPDTPQLGRLYSTEFYGLAARVLAPDGRMVVQSGSPYFTTDAYWRTVSSVSAAGLAVTPYHVYVPTFGGWGFTLASHGDTPPAATLPPRLPDLRFLDQQVLDAAVVFPDDMGPRNLEPSTLAHPRVVEDMRHGYR</sequence>
<feature type="binding site" evidence="4">
    <location>
        <position position="276"/>
    </location>
    <ligand>
        <name>S-methyl-5'-thioadenosine</name>
        <dbReference type="ChEBI" id="CHEBI:17509"/>
    </ligand>
</feature>
<keyword evidence="4" id="KW-0472">Membrane</keyword>
<keyword evidence="4" id="KW-0745">Spermidine biosynthesis</keyword>
<comment type="pathway">
    <text evidence="4">Amine and polyamine biosynthesis; spermidine biosynthesis; spermidine from putrescine: step 1/1.</text>
</comment>
<dbReference type="CDD" id="cd02440">
    <property type="entry name" value="AdoMet_MTases"/>
    <property type="match status" value="1"/>
</dbReference>
<feature type="transmembrane region" description="Helical" evidence="4">
    <location>
        <begin position="229"/>
        <end position="250"/>
    </location>
</feature>
<evidence type="ECO:0000256" key="5">
    <source>
        <dbReference type="PROSITE-ProRule" id="PRU00354"/>
    </source>
</evidence>
<dbReference type="NCBIfam" id="NF002956">
    <property type="entry name" value="PRK03612.1"/>
    <property type="match status" value="1"/>
</dbReference>
<feature type="transmembrane region" description="Helical" evidence="4">
    <location>
        <begin position="202"/>
        <end position="222"/>
    </location>
</feature>
<feature type="transmembrane region" description="Helical" evidence="4">
    <location>
        <begin position="176"/>
        <end position="196"/>
    </location>
</feature>
<evidence type="ECO:0000256" key="1">
    <source>
        <dbReference type="ARBA" id="ARBA00007867"/>
    </source>
</evidence>
<gene>
    <name evidence="4" type="primary">speE</name>
    <name evidence="8" type="ORF">GCM10023353_17810</name>
</gene>
<feature type="transmembrane region" description="Helical" evidence="4">
    <location>
        <begin position="97"/>
        <end position="123"/>
    </location>
</feature>
<feature type="region of interest" description="Disordered" evidence="6">
    <location>
        <begin position="1"/>
        <end position="25"/>
    </location>
</feature>
<dbReference type="PROSITE" id="PS01330">
    <property type="entry name" value="PABS_1"/>
    <property type="match status" value="1"/>
</dbReference>
<feature type="binding site" evidence="4">
    <location>
        <position position="328"/>
    </location>
    <ligand>
        <name>spermidine</name>
        <dbReference type="ChEBI" id="CHEBI:57834"/>
    </ligand>
</feature>
<comment type="subunit">
    <text evidence="4">Homodimer or homotetramer.</text>
</comment>
<reference evidence="9" key="1">
    <citation type="journal article" date="2019" name="Int. J. Syst. Evol. Microbiol.">
        <title>The Global Catalogue of Microorganisms (GCM) 10K type strain sequencing project: providing services to taxonomists for standard genome sequencing and annotation.</title>
        <authorList>
            <consortium name="The Broad Institute Genomics Platform"/>
            <consortium name="The Broad Institute Genome Sequencing Center for Infectious Disease"/>
            <person name="Wu L."/>
            <person name="Ma J."/>
        </authorList>
    </citation>
    <scope>NUCLEOTIDE SEQUENCE [LARGE SCALE GENOMIC DNA]</scope>
    <source>
        <strain evidence="9">JCM 18542</strain>
    </source>
</reference>
<evidence type="ECO:0000259" key="7">
    <source>
        <dbReference type="PROSITE" id="PS51006"/>
    </source>
</evidence>
<keyword evidence="4" id="KW-1003">Cell membrane</keyword>
<dbReference type="EC" id="2.5.1.16" evidence="4"/>
<comment type="caution">
    <text evidence="4">Lacks conserved residue(s) required for the propagation of feature annotation.</text>
</comment>
<proteinExistence type="inferred from homology"/>
<comment type="similarity">
    <text evidence="1 4">Belongs to the spermidine/spermine synthase family.</text>
</comment>
<dbReference type="InterPro" id="IPR036259">
    <property type="entry name" value="MFS_trans_sf"/>
</dbReference>
<feature type="transmembrane region" description="Helical" evidence="4">
    <location>
        <begin position="37"/>
        <end position="58"/>
    </location>
</feature>
<evidence type="ECO:0000256" key="2">
    <source>
        <dbReference type="ARBA" id="ARBA00022679"/>
    </source>
</evidence>
<feature type="domain" description="PABS" evidence="7">
    <location>
        <begin position="242"/>
        <end position="482"/>
    </location>
</feature>
<evidence type="ECO:0000313" key="9">
    <source>
        <dbReference type="Proteomes" id="UP001500839"/>
    </source>
</evidence>
<feature type="transmembrane region" description="Helical" evidence="4">
    <location>
        <begin position="64"/>
        <end position="90"/>
    </location>
</feature>
<feature type="transmembrane region" description="Helical" evidence="4">
    <location>
        <begin position="129"/>
        <end position="155"/>
    </location>
</feature>
<comment type="caution">
    <text evidence="8">The sequence shown here is derived from an EMBL/GenBank/DDBJ whole genome shotgun (WGS) entry which is preliminary data.</text>
</comment>
<keyword evidence="2 4" id="KW-0808">Transferase</keyword>
<keyword evidence="4" id="KW-0812">Transmembrane</keyword>
<keyword evidence="3 4" id="KW-0620">Polyamine biosynthesis</keyword>
<feature type="binding site" evidence="4">
    <location>
        <begin position="380"/>
        <end position="381"/>
    </location>
    <ligand>
        <name>S-methyl-5'-thioadenosine</name>
        <dbReference type="ChEBI" id="CHEBI:17509"/>
    </ligand>
</feature>
<protein>
    <recommendedName>
        <fullName evidence="4">Polyamine aminopropyltransferase</fullName>
    </recommendedName>
    <alternativeName>
        <fullName evidence="4">Putrescine aminopropyltransferase</fullName>
        <shortName evidence="4">PAPT</shortName>
    </alternativeName>
    <alternativeName>
        <fullName evidence="4">Spermidine synthase</fullName>
        <shortName evidence="4">SPDS</shortName>
        <shortName evidence="4">SPDSY</shortName>
        <ecNumber evidence="4">2.5.1.16</ecNumber>
    </alternativeName>
</protein>
<feature type="binding site" evidence="4">
    <location>
        <position position="348"/>
    </location>
    <ligand>
        <name>S-methyl-5'-thioadenosine</name>
        <dbReference type="ChEBI" id="CHEBI:17509"/>
    </ligand>
</feature>
<comment type="catalytic activity">
    <reaction evidence="4">
        <text>S-adenosyl 3-(methylsulfanyl)propylamine + putrescine = S-methyl-5'-thioadenosine + spermidine + H(+)</text>
        <dbReference type="Rhea" id="RHEA:12721"/>
        <dbReference type="ChEBI" id="CHEBI:15378"/>
        <dbReference type="ChEBI" id="CHEBI:17509"/>
        <dbReference type="ChEBI" id="CHEBI:57443"/>
        <dbReference type="ChEBI" id="CHEBI:57834"/>
        <dbReference type="ChEBI" id="CHEBI:326268"/>
        <dbReference type="EC" id="2.5.1.16"/>
    </reaction>
</comment>
<dbReference type="PANTHER" id="PTHR43317:SF1">
    <property type="entry name" value="THERMOSPERMINE SYNTHASE ACAULIS5"/>
    <property type="match status" value="1"/>
</dbReference>
<dbReference type="EMBL" id="BAABKQ010000001">
    <property type="protein sequence ID" value="GAA4813311.1"/>
    <property type="molecule type" value="Genomic_DNA"/>
</dbReference>
<dbReference type="PANTHER" id="PTHR43317">
    <property type="entry name" value="THERMOSPERMINE SYNTHASE ACAULIS5"/>
    <property type="match status" value="1"/>
</dbReference>
<dbReference type="SUPFAM" id="SSF53335">
    <property type="entry name" value="S-adenosyl-L-methionine-dependent methyltransferases"/>
    <property type="match status" value="1"/>
</dbReference>
<name>A0ABP9CNT6_9ACTN</name>
<dbReference type="InterPro" id="IPR001045">
    <property type="entry name" value="Spermi_synthase"/>
</dbReference>